<dbReference type="InterPro" id="IPR012823">
    <property type="entry name" value="Flagell_FliJ"/>
</dbReference>
<evidence type="ECO:0000256" key="10">
    <source>
        <dbReference type="ARBA" id="ARBA00023225"/>
    </source>
</evidence>
<organism evidence="12 13">
    <name type="scientific">Comamonas aquatica DA1877</name>
    <dbReference type="NCBI Taxonomy" id="1457173"/>
    <lineage>
        <taxon>Bacteria</taxon>
        <taxon>Pseudomonadati</taxon>
        <taxon>Pseudomonadota</taxon>
        <taxon>Betaproteobacteria</taxon>
        <taxon>Burkholderiales</taxon>
        <taxon>Comamonadaceae</taxon>
        <taxon>Comamonas</taxon>
    </lineage>
</organism>
<keyword evidence="12" id="KW-0282">Flagellum</keyword>
<dbReference type="Pfam" id="PF02050">
    <property type="entry name" value="FliJ"/>
    <property type="match status" value="1"/>
</dbReference>
<evidence type="ECO:0000256" key="7">
    <source>
        <dbReference type="ARBA" id="ARBA00022795"/>
    </source>
</evidence>
<keyword evidence="4" id="KW-0813">Transport</keyword>
<keyword evidence="8" id="KW-0653">Protein transport</keyword>
<evidence type="ECO:0000256" key="1">
    <source>
        <dbReference type="ARBA" id="ARBA00004413"/>
    </source>
</evidence>
<dbReference type="PANTHER" id="PTHR38786">
    <property type="entry name" value="FLAGELLAR FLIJ PROTEIN"/>
    <property type="match status" value="1"/>
</dbReference>
<dbReference type="Gene3D" id="1.10.287.1700">
    <property type="match status" value="1"/>
</dbReference>
<name>A0A014NLM4_9BURK</name>
<keyword evidence="12" id="KW-0969">Cilium</keyword>
<evidence type="ECO:0000256" key="6">
    <source>
        <dbReference type="ARBA" id="ARBA00022500"/>
    </source>
</evidence>
<sequence length="154" mass="17836">MSSLNALMIAIEMATRKRDEARQALRERQHAHDAARSQMEQLDNYAREMQQRWGASEGAAMKPEVMFHHGQFMDRLQHAINLQTKVMADQAIRLEAAQKALMATELRLSSLNKVVETRRRDIALAQMRREQKQTDERAALQFIGRTFGLQFQEV</sequence>
<accession>A0A014NLM4</accession>
<dbReference type="GO" id="GO:0044781">
    <property type="term" value="P:bacterial-type flagellum organization"/>
    <property type="evidence" value="ECO:0007669"/>
    <property type="project" value="UniProtKB-KW"/>
</dbReference>
<dbReference type="Proteomes" id="UP000020766">
    <property type="component" value="Unassembled WGS sequence"/>
</dbReference>
<dbReference type="NCBIfam" id="TIGR02473">
    <property type="entry name" value="flagell_FliJ"/>
    <property type="match status" value="1"/>
</dbReference>
<proteinExistence type="inferred from homology"/>
<dbReference type="AlphaFoldDB" id="A0A014NLM4"/>
<dbReference type="InterPro" id="IPR053716">
    <property type="entry name" value="Flag_assembly_chemotaxis_eff"/>
</dbReference>
<keyword evidence="9" id="KW-0472">Membrane</keyword>
<feature type="coiled-coil region" evidence="11">
    <location>
        <begin position="4"/>
        <end position="52"/>
    </location>
</feature>
<evidence type="ECO:0000313" key="12">
    <source>
        <dbReference type="EMBL" id="EXU80383.1"/>
    </source>
</evidence>
<dbReference type="GO" id="GO:0071973">
    <property type="term" value="P:bacterial-type flagellum-dependent cell motility"/>
    <property type="evidence" value="ECO:0007669"/>
    <property type="project" value="InterPro"/>
</dbReference>
<dbReference type="PATRIC" id="fig|1457173.3.peg.1771"/>
<evidence type="ECO:0000256" key="9">
    <source>
        <dbReference type="ARBA" id="ARBA00023136"/>
    </source>
</evidence>
<keyword evidence="6" id="KW-0145">Chemotaxis</keyword>
<comment type="caution">
    <text evidence="12">The sequence shown here is derived from an EMBL/GenBank/DDBJ whole genome shotgun (WGS) entry which is preliminary data.</text>
</comment>
<dbReference type="STRING" id="225991.MA05_00095"/>
<keyword evidence="10" id="KW-1006">Bacterial flagellum protein export</keyword>
<dbReference type="GO" id="GO:0005886">
    <property type="term" value="C:plasma membrane"/>
    <property type="evidence" value="ECO:0007669"/>
    <property type="project" value="UniProtKB-SubCell"/>
</dbReference>
<comment type="subcellular location">
    <subcellularLocation>
        <location evidence="1">Cell membrane</location>
        <topology evidence="1">Peripheral membrane protein</topology>
        <orientation evidence="1">Cytoplasmic side</orientation>
    </subcellularLocation>
</comment>
<dbReference type="GO" id="GO:0015031">
    <property type="term" value="P:protein transport"/>
    <property type="evidence" value="ECO:0007669"/>
    <property type="project" value="UniProtKB-KW"/>
</dbReference>
<protein>
    <recommendedName>
        <fullName evidence="3">Flagellar FliJ protein</fullName>
    </recommendedName>
</protein>
<dbReference type="PANTHER" id="PTHR38786:SF1">
    <property type="entry name" value="FLAGELLAR FLIJ PROTEIN"/>
    <property type="match status" value="1"/>
</dbReference>
<keyword evidence="11" id="KW-0175">Coiled coil</keyword>
<evidence type="ECO:0000256" key="3">
    <source>
        <dbReference type="ARBA" id="ARBA00020392"/>
    </source>
</evidence>
<dbReference type="EMBL" id="JBOK01000008">
    <property type="protein sequence ID" value="EXU80383.1"/>
    <property type="molecule type" value="Genomic_DNA"/>
</dbReference>
<comment type="similarity">
    <text evidence="2">Belongs to the FliJ family.</text>
</comment>
<dbReference type="GO" id="GO:0009288">
    <property type="term" value="C:bacterial-type flagellum"/>
    <property type="evidence" value="ECO:0007669"/>
    <property type="project" value="InterPro"/>
</dbReference>
<keyword evidence="13" id="KW-1185">Reference proteome</keyword>
<dbReference type="GeneID" id="74940650"/>
<evidence type="ECO:0000256" key="8">
    <source>
        <dbReference type="ARBA" id="ARBA00022927"/>
    </source>
</evidence>
<evidence type="ECO:0000256" key="5">
    <source>
        <dbReference type="ARBA" id="ARBA00022475"/>
    </source>
</evidence>
<gene>
    <name evidence="12" type="ORF">AX13_17605</name>
</gene>
<evidence type="ECO:0000256" key="2">
    <source>
        <dbReference type="ARBA" id="ARBA00010004"/>
    </source>
</evidence>
<evidence type="ECO:0000256" key="11">
    <source>
        <dbReference type="SAM" id="Coils"/>
    </source>
</evidence>
<dbReference type="RefSeq" id="WP_043382851.1">
    <property type="nucleotide sequence ID" value="NZ_JBOK01000008.1"/>
</dbReference>
<dbReference type="InterPro" id="IPR052570">
    <property type="entry name" value="FliJ"/>
</dbReference>
<keyword evidence="5" id="KW-1003">Cell membrane</keyword>
<evidence type="ECO:0000313" key="13">
    <source>
        <dbReference type="Proteomes" id="UP000020766"/>
    </source>
</evidence>
<evidence type="ECO:0000256" key="4">
    <source>
        <dbReference type="ARBA" id="ARBA00022448"/>
    </source>
</evidence>
<reference evidence="12 13" key="1">
    <citation type="submission" date="2014-01" db="EMBL/GenBank/DDBJ databases">
        <title>Interspecies Systems Biology Uncovers Metabolites Affecting C. elegans Gene Expression and Life History Traits.</title>
        <authorList>
            <person name="Watson E."/>
            <person name="Macneil L.T."/>
            <person name="Ritter A.D."/>
            <person name="Yilmaz L.S."/>
            <person name="Rosebrock A.P."/>
            <person name="Caudy A.A."/>
            <person name="Walhout A.J."/>
        </authorList>
    </citation>
    <scope>NUCLEOTIDE SEQUENCE [LARGE SCALE GENOMIC DNA]</scope>
    <source>
        <strain evidence="12 13">DA1877</strain>
    </source>
</reference>
<keyword evidence="7" id="KW-1005">Bacterial flagellum biogenesis</keyword>
<dbReference type="GO" id="GO:0006935">
    <property type="term" value="P:chemotaxis"/>
    <property type="evidence" value="ECO:0007669"/>
    <property type="project" value="UniProtKB-KW"/>
</dbReference>
<keyword evidence="12" id="KW-0966">Cell projection</keyword>